<dbReference type="Ensembl" id="ENSCCRT00010129213.1">
    <property type="protein sequence ID" value="ENSCCRP00010116264.1"/>
    <property type="gene ID" value="ENSCCRG00010050997.1"/>
</dbReference>
<dbReference type="InterPro" id="IPR006574">
    <property type="entry name" value="PRY"/>
</dbReference>
<dbReference type="PANTHER" id="PTHR25465:SF14">
    <property type="entry name" value="E3 UBIQUITIN-PROTEIN LIGASE TRIM65"/>
    <property type="match status" value="1"/>
</dbReference>
<evidence type="ECO:0000256" key="3">
    <source>
        <dbReference type="ARBA" id="ARBA00022833"/>
    </source>
</evidence>
<dbReference type="Proteomes" id="UP000694427">
    <property type="component" value="Unplaced"/>
</dbReference>
<sequence length="198" mass="22300">MLFFFFDSLDHGGENMIKAGLQKYFCDLTLDPNTAHNRLSLLEGNKKLLYNSKPNYEPYPDHPERYNDLQQVLCKERLSGRCYWEAEWSGEGDVAVSYKGHSCWFGGNNKSWILGCFSKELVVNHCGVGTHIPPPAPPLNKVSAYVDEPAGILSFYSISDTNTLRHLHTFNTTFTEPIYAGFVLYNSSVSLCDVTKTG</sequence>
<name>A0A8C1RJM9_CYPCA</name>
<dbReference type="InterPro" id="IPR051051">
    <property type="entry name" value="E3_ubiq-ligase_TRIM/RNF"/>
</dbReference>
<feature type="domain" description="B30.2/SPRY" evidence="4">
    <location>
        <begin position="8"/>
        <end position="198"/>
    </location>
</feature>
<reference evidence="5" key="1">
    <citation type="submission" date="2025-08" db="UniProtKB">
        <authorList>
            <consortium name="Ensembl"/>
        </authorList>
    </citation>
    <scope>IDENTIFICATION</scope>
</reference>
<reference evidence="5" key="2">
    <citation type="submission" date="2025-09" db="UniProtKB">
        <authorList>
            <consortium name="Ensembl"/>
        </authorList>
    </citation>
    <scope>IDENTIFICATION</scope>
</reference>
<protein>
    <submittedName>
        <fullName evidence="5">Zgc:171679</fullName>
    </submittedName>
</protein>
<dbReference type="PRINTS" id="PR01407">
    <property type="entry name" value="BUTYPHLNCDUF"/>
</dbReference>
<dbReference type="SMART" id="SM00449">
    <property type="entry name" value="SPRY"/>
    <property type="match status" value="1"/>
</dbReference>
<keyword evidence="3" id="KW-0862">Zinc</keyword>
<evidence type="ECO:0000259" key="4">
    <source>
        <dbReference type="PROSITE" id="PS50188"/>
    </source>
</evidence>
<evidence type="ECO:0000313" key="6">
    <source>
        <dbReference type="Proteomes" id="UP000694427"/>
    </source>
</evidence>
<dbReference type="SUPFAM" id="SSF49899">
    <property type="entry name" value="Concanavalin A-like lectins/glucanases"/>
    <property type="match status" value="1"/>
</dbReference>
<organism evidence="5 6">
    <name type="scientific">Cyprinus carpio</name>
    <name type="common">Common carp</name>
    <dbReference type="NCBI Taxonomy" id="7962"/>
    <lineage>
        <taxon>Eukaryota</taxon>
        <taxon>Metazoa</taxon>
        <taxon>Chordata</taxon>
        <taxon>Craniata</taxon>
        <taxon>Vertebrata</taxon>
        <taxon>Euteleostomi</taxon>
        <taxon>Actinopterygii</taxon>
        <taxon>Neopterygii</taxon>
        <taxon>Teleostei</taxon>
        <taxon>Ostariophysi</taxon>
        <taxon>Cypriniformes</taxon>
        <taxon>Cyprinidae</taxon>
        <taxon>Cyprininae</taxon>
        <taxon>Cyprinus</taxon>
    </lineage>
</organism>
<proteinExistence type="predicted"/>
<dbReference type="InterPro" id="IPR003877">
    <property type="entry name" value="SPRY_dom"/>
</dbReference>
<evidence type="ECO:0000256" key="2">
    <source>
        <dbReference type="ARBA" id="ARBA00022771"/>
    </source>
</evidence>
<dbReference type="AlphaFoldDB" id="A0A8C1RJM9"/>
<keyword evidence="1" id="KW-0479">Metal-binding</keyword>
<dbReference type="SMART" id="SM00589">
    <property type="entry name" value="PRY"/>
    <property type="match status" value="1"/>
</dbReference>
<dbReference type="InterPro" id="IPR003879">
    <property type="entry name" value="Butyrophylin_SPRY"/>
</dbReference>
<dbReference type="InterPro" id="IPR001870">
    <property type="entry name" value="B30.2/SPRY"/>
</dbReference>
<evidence type="ECO:0000256" key="1">
    <source>
        <dbReference type="ARBA" id="ARBA00022723"/>
    </source>
</evidence>
<dbReference type="InterPro" id="IPR043136">
    <property type="entry name" value="B30.2/SPRY_sf"/>
</dbReference>
<dbReference type="GO" id="GO:0008270">
    <property type="term" value="F:zinc ion binding"/>
    <property type="evidence" value="ECO:0007669"/>
    <property type="project" value="UniProtKB-KW"/>
</dbReference>
<dbReference type="Pfam" id="PF13765">
    <property type="entry name" value="PRY"/>
    <property type="match status" value="1"/>
</dbReference>
<dbReference type="PROSITE" id="PS50188">
    <property type="entry name" value="B302_SPRY"/>
    <property type="match status" value="1"/>
</dbReference>
<dbReference type="Gene3D" id="2.60.120.920">
    <property type="match status" value="1"/>
</dbReference>
<keyword evidence="2" id="KW-0863">Zinc-finger</keyword>
<evidence type="ECO:0000313" key="5">
    <source>
        <dbReference type="Ensembl" id="ENSCCRP00010116264.1"/>
    </source>
</evidence>
<dbReference type="PANTHER" id="PTHR25465">
    <property type="entry name" value="B-BOX DOMAIN CONTAINING"/>
    <property type="match status" value="1"/>
</dbReference>
<dbReference type="GO" id="GO:0005737">
    <property type="term" value="C:cytoplasm"/>
    <property type="evidence" value="ECO:0007669"/>
    <property type="project" value="UniProtKB-ARBA"/>
</dbReference>
<accession>A0A8C1RJM9</accession>
<dbReference type="InterPro" id="IPR013320">
    <property type="entry name" value="ConA-like_dom_sf"/>
</dbReference>
<dbReference type="CDD" id="cd16040">
    <property type="entry name" value="SPRY_PRY_SNTX"/>
    <property type="match status" value="1"/>
</dbReference>
<keyword evidence="6" id="KW-1185">Reference proteome</keyword>